<dbReference type="PANTHER" id="PTHR43646:SF3">
    <property type="entry name" value="SLR1566 PROTEIN"/>
    <property type="match status" value="1"/>
</dbReference>
<keyword evidence="2" id="KW-1133">Transmembrane helix</keyword>
<dbReference type="SUPFAM" id="SSF53448">
    <property type="entry name" value="Nucleotide-diphospho-sugar transferases"/>
    <property type="match status" value="1"/>
</dbReference>
<feature type="transmembrane region" description="Helical" evidence="2">
    <location>
        <begin position="334"/>
        <end position="357"/>
    </location>
</feature>
<name>A0A2R7YUW0_9ACTN</name>
<dbReference type="InterPro" id="IPR029044">
    <property type="entry name" value="Nucleotide-diphossugar_trans"/>
</dbReference>
<keyword evidence="5" id="KW-1185">Reference proteome</keyword>
<evidence type="ECO:0000256" key="1">
    <source>
        <dbReference type="SAM" id="MobiDB-lite"/>
    </source>
</evidence>
<feature type="compositionally biased region" description="Basic residues" evidence="1">
    <location>
        <begin position="13"/>
        <end position="24"/>
    </location>
</feature>
<feature type="domain" description="Glycosyltransferase 2-like" evidence="3">
    <location>
        <begin position="75"/>
        <end position="192"/>
    </location>
</feature>
<evidence type="ECO:0000259" key="3">
    <source>
        <dbReference type="Pfam" id="PF00535"/>
    </source>
</evidence>
<comment type="caution">
    <text evidence="4">The sequence shown here is derived from an EMBL/GenBank/DDBJ whole genome shotgun (WGS) entry which is preliminary data.</text>
</comment>
<evidence type="ECO:0000256" key="2">
    <source>
        <dbReference type="SAM" id="Phobius"/>
    </source>
</evidence>
<dbReference type="Gene3D" id="3.90.550.10">
    <property type="entry name" value="Spore Coat Polysaccharide Biosynthesis Protein SpsA, Chain A"/>
    <property type="match status" value="1"/>
</dbReference>
<reference evidence="4 5" key="1">
    <citation type="submission" date="2018-03" db="EMBL/GenBank/DDBJ databases">
        <authorList>
            <person name="Keele B.F."/>
        </authorList>
    </citation>
    <scope>NUCLEOTIDE SEQUENCE [LARGE SCALE GENOMIC DNA]</scope>
    <source>
        <strain evidence="4 5">IB-3</strain>
    </source>
</reference>
<dbReference type="GO" id="GO:0016740">
    <property type="term" value="F:transferase activity"/>
    <property type="evidence" value="ECO:0007669"/>
    <property type="project" value="UniProtKB-KW"/>
</dbReference>
<dbReference type="PANTHER" id="PTHR43646">
    <property type="entry name" value="GLYCOSYLTRANSFERASE"/>
    <property type="match status" value="1"/>
</dbReference>
<feature type="transmembrane region" description="Helical" evidence="2">
    <location>
        <begin position="369"/>
        <end position="391"/>
    </location>
</feature>
<accession>A0A2R7YUW0</accession>
<evidence type="ECO:0000313" key="5">
    <source>
        <dbReference type="Proteomes" id="UP000244867"/>
    </source>
</evidence>
<keyword evidence="2" id="KW-0472">Membrane</keyword>
<organism evidence="4 5">
    <name type="scientific">Nocardioides currus</name>
    <dbReference type="NCBI Taxonomy" id="2133958"/>
    <lineage>
        <taxon>Bacteria</taxon>
        <taxon>Bacillati</taxon>
        <taxon>Actinomycetota</taxon>
        <taxon>Actinomycetes</taxon>
        <taxon>Propionibacteriales</taxon>
        <taxon>Nocardioidaceae</taxon>
        <taxon>Nocardioides</taxon>
    </lineage>
</organism>
<keyword evidence="4" id="KW-0808">Transferase</keyword>
<dbReference type="Proteomes" id="UP000244867">
    <property type="component" value="Unassembled WGS sequence"/>
</dbReference>
<dbReference type="OrthoDB" id="9806525at2"/>
<feature type="region of interest" description="Disordered" evidence="1">
    <location>
        <begin position="1"/>
        <end position="27"/>
    </location>
</feature>
<feature type="transmembrane region" description="Helical" evidence="2">
    <location>
        <begin position="37"/>
        <end position="54"/>
    </location>
</feature>
<dbReference type="InterPro" id="IPR001173">
    <property type="entry name" value="Glyco_trans_2-like"/>
</dbReference>
<keyword evidence="2" id="KW-0812">Transmembrane</keyword>
<evidence type="ECO:0000313" key="4">
    <source>
        <dbReference type="EMBL" id="PUA80158.1"/>
    </source>
</evidence>
<proteinExistence type="predicted"/>
<protein>
    <submittedName>
        <fullName evidence="4">Glycosyl transferase family 2</fullName>
    </submittedName>
</protein>
<dbReference type="EMBL" id="PYXZ01000007">
    <property type="protein sequence ID" value="PUA80158.1"/>
    <property type="molecule type" value="Genomic_DNA"/>
</dbReference>
<sequence>MVATRGAGPGGRPSRRRNAARRHPHPAEGLVTDLTDLVLAVVLAAAAAGAAFLLRDPRRLPTGAGAVTSPSSSVSVVVPARNEEATLPLLLASLRGLAHPVLEVVVVDDDSDDATTAVARAGGALVVRAPAPPPGWTGKAWACHHGVRAAAGDLLLFLDADTVLAPDALHGLLEMHERHGGLVSVQPFHRVVRPYEQLSAYFNAMSTLASAAFTRRPVAAPMAFGPCLITSRDDYERAGGHAAVRGEILDDVRLAAAYDRAGLPVRCALGGRSVSMRSYPGGLRQLADGWTKNFASGASAAAPGPAVAAGLWISAHHAIAVGTLLAVVEASTGAGAALSVGSPVLWFVAWICSAAQLRSILRRLGTFRWWTWALFPVPLLAFDLVFARSVARTLVRRSVSWRGREVRLGAADGREEAPRC</sequence>
<gene>
    <name evidence="4" type="ORF">C7S10_16605</name>
</gene>
<dbReference type="AlphaFoldDB" id="A0A2R7YUW0"/>
<dbReference type="Pfam" id="PF00535">
    <property type="entry name" value="Glycos_transf_2"/>
    <property type="match status" value="1"/>
</dbReference>